<accession>A0A8T1VHU6</accession>
<dbReference type="OrthoDB" id="129441at2759"/>
<sequence>MGIRAVGQVEIPRASGGAAVCETKTKQSAAIVAALPKSVTAAHEAVVVGTNNAKAEEKNEEGKQGAKTVGAIQGAESEGGQNNEESAIDLQLRQVERALKDGDQIWGLNVAKARFQAMLDAFVSPTAEYLKPPVLSKASTADGTQATEDPIAKLCDPNQRSVDQTRIIKTRLRDTIAIIDATLCKPPHDHFCSRDCRAIRAQLCNEFTPCINPTCRAWHAAEAHILALAVAYQLAQRLKDETRLAEWINKEIRLAELGMLDLVRRP</sequence>
<protein>
    <submittedName>
        <fullName evidence="1">Uncharacterized protein</fullName>
    </submittedName>
</protein>
<reference evidence="1" key="1">
    <citation type="submission" date="2021-02" db="EMBL/GenBank/DDBJ databases">
        <authorList>
            <person name="Palmer J.M."/>
        </authorList>
    </citation>
    <scope>NUCLEOTIDE SEQUENCE</scope>
    <source>
        <strain evidence="1">SCRP734</strain>
    </source>
</reference>
<dbReference type="AlphaFoldDB" id="A0A8T1VHU6"/>
<organism evidence="1 2">
    <name type="scientific">Phytophthora pseudosyringae</name>
    <dbReference type="NCBI Taxonomy" id="221518"/>
    <lineage>
        <taxon>Eukaryota</taxon>
        <taxon>Sar</taxon>
        <taxon>Stramenopiles</taxon>
        <taxon>Oomycota</taxon>
        <taxon>Peronosporomycetes</taxon>
        <taxon>Peronosporales</taxon>
        <taxon>Peronosporaceae</taxon>
        <taxon>Phytophthora</taxon>
    </lineage>
</organism>
<proteinExistence type="predicted"/>
<keyword evidence="2" id="KW-1185">Reference proteome</keyword>
<gene>
    <name evidence="1" type="ORF">PHYPSEUDO_007046</name>
</gene>
<dbReference type="EMBL" id="JAGDFM010000288">
    <property type="protein sequence ID" value="KAG7380536.1"/>
    <property type="molecule type" value="Genomic_DNA"/>
</dbReference>
<comment type="caution">
    <text evidence="1">The sequence shown here is derived from an EMBL/GenBank/DDBJ whole genome shotgun (WGS) entry which is preliminary data.</text>
</comment>
<evidence type="ECO:0000313" key="2">
    <source>
        <dbReference type="Proteomes" id="UP000694044"/>
    </source>
</evidence>
<name>A0A8T1VHU6_9STRA</name>
<evidence type="ECO:0000313" key="1">
    <source>
        <dbReference type="EMBL" id="KAG7380536.1"/>
    </source>
</evidence>
<dbReference type="Proteomes" id="UP000694044">
    <property type="component" value="Unassembled WGS sequence"/>
</dbReference>